<comment type="caution">
    <text evidence="9">The sequence shown here is derived from an EMBL/GenBank/DDBJ whole genome shotgun (WGS) entry which is preliminary data.</text>
</comment>
<dbReference type="SUPFAM" id="SSF103473">
    <property type="entry name" value="MFS general substrate transporter"/>
    <property type="match status" value="1"/>
</dbReference>
<organism evidence="9 10">
    <name type="scientific">Streptomyces hainanensis</name>
    <dbReference type="NCBI Taxonomy" id="402648"/>
    <lineage>
        <taxon>Bacteria</taxon>
        <taxon>Bacillati</taxon>
        <taxon>Actinomycetota</taxon>
        <taxon>Actinomycetes</taxon>
        <taxon>Kitasatosporales</taxon>
        <taxon>Streptomycetaceae</taxon>
        <taxon>Streptomyces</taxon>
    </lineage>
</organism>
<keyword evidence="4 7" id="KW-0812">Transmembrane</keyword>
<feature type="transmembrane region" description="Helical" evidence="7">
    <location>
        <begin position="78"/>
        <end position="96"/>
    </location>
</feature>
<evidence type="ECO:0000313" key="9">
    <source>
        <dbReference type="EMBL" id="TDC60944.1"/>
    </source>
</evidence>
<dbReference type="Gene3D" id="1.20.1250.20">
    <property type="entry name" value="MFS general substrate transporter like domains"/>
    <property type="match status" value="1"/>
</dbReference>
<dbReference type="InterPro" id="IPR036259">
    <property type="entry name" value="MFS_trans_sf"/>
</dbReference>
<dbReference type="Proteomes" id="UP000295345">
    <property type="component" value="Unassembled WGS sequence"/>
</dbReference>
<dbReference type="Pfam" id="PF07690">
    <property type="entry name" value="MFS_1"/>
    <property type="match status" value="2"/>
</dbReference>
<name>A0A4R4SF90_9ACTN</name>
<dbReference type="PROSITE" id="PS50850">
    <property type="entry name" value="MFS"/>
    <property type="match status" value="1"/>
</dbReference>
<evidence type="ECO:0000256" key="6">
    <source>
        <dbReference type="ARBA" id="ARBA00023136"/>
    </source>
</evidence>
<gene>
    <name evidence="9" type="ORF">E1283_35765</name>
</gene>
<dbReference type="OrthoDB" id="4021502at2"/>
<feature type="transmembrane region" description="Helical" evidence="7">
    <location>
        <begin position="334"/>
        <end position="354"/>
    </location>
</feature>
<comment type="subcellular location">
    <subcellularLocation>
        <location evidence="1">Cell membrane</location>
        <topology evidence="1">Multi-pass membrane protein</topology>
    </subcellularLocation>
</comment>
<dbReference type="AlphaFoldDB" id="A0A4R4SF90"/>
<keyword evidence="6 7" id="KW-0472">Membrane</keyword>
<evidence type="ECO:0000256" key="3">
    <source>
        <dbReference type="ARBA" id="ARBA00022475"/>
    </source>
</evidence>
<dbReference type="EMBL" id="SMKI01000773">
    <property type="protein sequence ID" value="TDC60944.1"/>
    <property type="molecule type" value="Genomic_DNA"/>
</dbReference>
<keyword evidence="10" id="KW-1185">Reference proteome</keyword>
<feature type="transmembrane region" description="Helical" evidence="7">
    <location>
        <begin position="16"/>
        <end position="36"/>
    </location>
</feature>
<keyword evidence="3" id="KW-1003">Cell membrane</keyword>
<feature type="transmembrane region" description="Helical" evidence="7">
    <location>
        <begin position="212"/>
        <end position="234"/>
    </location>
</feature>
<proteinExistence type="predicted"/>
<evidence type="ECO:0000256" key="2">
    <source>
        <dbReference type="ARBA" id="ARBA00022448"/>
    </source>
</evidence>
<reference evidence="9 10" key="1">
    <citation type="submission" date="2019-03" db="EMBL/GenBank/DDBJ databases">
        <title>Draft genome sequences of novel Actinobacteria.</title>
        <authorList>
            <person name="Sahin N."/>
            <person name="Ay H."/>
            <person name="Saygin H."/>
        </authorList>
    </citation>
    <scope>NUCLEOTIDE SEQUENCE [LARGE SCALE GENOMIC DNA]</scope>
    <source>
        <strain evidence="9 10">DSM 41900</strain>
    </source>
</reference>
<dbReference type="PANTHER" id="PTHR23517">
    <property type="entry name" value="RESISTANCE PROTEIN MDTM, PUTATIVE-RELATED-RELATED"/>
    <property type="match status" value="1"/>
</dbReference>
<keyword evidence="5 7" id="KW-1133">Transmembrane helix</keyword>
<feature type="transmembrane region" description="Helical" evidence="7">
    <location>
        <begin position="102"/>
        <end position="124"/>
    </location>
</feature>
<dbReference type="PANTHER" id="PTHR23517:SF3">
    <property type="entry name" value="INTEGRAL MEMBRANE TRANSPORT PROTEIN"/>
    <property type="match status" value="1"/>
</dbReference>
<feature type="transmembrane region" description="Helical" evidence="7">
    <location>
        <begin position="360"/>
        <end position="378"/>
    </location>
</feature>
<feature type="transmembrane region" description="Helical" evidence="7">
    <location>
        <begin position="299"/>
        <end position="322"/>
    </location>
</feature>
<evidence type="ECO:0000256" key="1">
    <source>
        <dbReference type="ARBA" id="ARBA00004651"/>
    </source>
</evidence>
<feature type="domain" description="Major facilitator superfamily (MFS) profile" evidence="8">
    <location>
        <begin position="209"/>
        <end position="394"/>
    </location>
</feature>
<feature type="transmembrane region" description="Helical" evidence="7">
    <location>
        <begin position="144"/>
        <end position="159"/>
    </location>
</feature>
<evidence type="ECO:0000313" key="10">
    <source>
        <dbReference type="Proteomes" id="UP000295345"/>
    </source>
</evidence>
<keyword evidence="2" id="KW-0813">Transport</keyword>
<dbReference type="InterPro" id="IPR050171">
    <property type="entry name" value="MFS_Transporters"/>
</dbReference>
<accession>A0A4R4SF90</accession>
<sequence>MSQADARSPRREARTLLAAALTNGPAELVDFLLPLWAGVALGAGPTEIGVLVALEMAVSVVVRPFAGVLADTRDRRRVAAVGAAAYGVACVGYAFAGSLGPAYAAAVLSGVGGALLWVTLRAIVGERLADDSGVYPRLMAARENGAWIAFVVGMSLMGLIGFTGLFLGCAAACLLAAGALLASPDRDTRPAPSGRGGVAVGLGGLGRRLRPMLLAVAFTMTAEAAVGMLLLLHLQHGFDLDVVAIALVFLPGAIVSGLLPGRLHLFVVRFGRARAVAAASVASAGFALSLSWAPGPYAIAVLWILSGVAWAAVLPVQEAVIAEAAGEQTGRGMGLYEAAALVGGAIGALAAGILYDSSSWTTACVVASAVILAGALITPRAVRALRVADFPPPP</sequence>
<feature type="non-terminal residue" evidence="9">
    <location>
        <position position="394"/>
    </location>
</feature>
<feature type="transmembrane region" description="Helical" evidence="7">
    <location>
        <begin position="48"/>
        <end position="66"/>
    </location>
</feature>
<evidence type="ECO:0000256" key="7">
    <source>
        <dbReference type="SAM" id="Phobius"/>
    </source>
</evidence>
<feature type="transmembrane region" description="Helical" evidence="7">
    <location>
        <begin position="240"/>
        <end position="261"/>
    </location>
</feature>
<evidence type="ECO:0000256" key="4">
    <source>
        <dbReference type="ARBA" id="ARBA00022692"/>
    </source>
</evidence>
<evidence type="ECO:0000259" key="8">
    <source>
        <dbReference type="PROSITE" id="PS50850"/>
    </source>
</evidence>
<dbReference type="GO" id="GO:0022857">
    <property type="term" value="F:transmembrane transporter activity"/>
    <property type="evidence" value="ECO:0007669"/>
    <property type="project" value="InterPro"/>
</dbReference>
<evidence type="ECO:0000256" key="5">
    <source>
        <dbReference type="ARBA" id="ARBA00022989"/>
    </source>
</evidence>
<dbReference type="GO" id="GO:0005886">
    <property type="term" value="C:plasma membrane"/>
    <property type="evidence" value="ECO:0007669"/>
    <property type="project" value="UniProtKB-SubCell"/>
</dbReference>
<protein>
    <submittedName>
        <fullName evidence="9">MFS transporter</fullName>
    </submittedName>
</protein>
<feature type="transmembrane region" description="Helical" evidence="7">
    <location>
        <begin position="273"/>
        <end position="293"/>
    </location>
</feature>
<dbReference type="InterPro" id="IPR011701">
    <property type="entry name" value="MFS"/>
</dbReference>
<dbReference type="InterPro" id="IPR020846">
    <property type="entry name" value="MFS_dom"/>
</dbReference>